<protein>
    <submittedName>
        <fullName evidence="2">Uncharacterized protein</fullName>
    </submittedName>
</protein>
<keyword evidence="1" id="KW-0472">Membrane</keyword>
<reference evidence="2 3" key="1">
    <citation type="journal article" date="2007" name="PLoS ONE">
        <title>Molecular analysis of a leprosy immunotherapeutic bacillus provides insights into Mycobacterium evolution.</title>
        <authorList>
            <person name="Ahmed N."/>
            <person name="Saini V."/>
            <person name="Raghuvanshi S."/>
            <person name="Khurana J.P."/>
            <person name="Tyagi A.K."/>
            <person name="Tyagi A.K."/>
            <person name="Hasnain S.E."/>
        </authorList>
    </citation>
    <scope>NUCLEOTIDE SEQUENCE [LARGE SCALE GENOMIC DNA]</scope>
    <source>
        <strain evidence="2">MTCC 9506</strain>
    </source>
</reference>
<feature type="transmembrane region" description="Helical" evidence="1">
    <location>
        <begin position="148"/>
        <end position="172"/>
    </location>
</feature>
<dbReference type="AlphaFoldDB" id="J9W5E0"/>
<feature type="transmembrane region" description="Helical" evidence="1">
    <location>
        <begin position="110"/>
        <end position="136"/>
    </location>
</feature>
<evidence type="ECO:0000313" key="2">
    <source>
        <dbReference type="EMBL" id="AFS12209.1"/>
    </source>
</evidence>
<feature type="transmembrane region" description="Helical" evidence="1">
    <location>
        <begin position="72"/>
        <end position="90"/>
    </location>
</feature>
<keyword evidence="1" id="KW-1133">Transmembrane helix</keyword>
<feature type="transmembrane region" description="Helical" evidence="1">
    <location>
        <begin position="184"/>
        <end position="205"/>
    </location>
</feature>
<feature type="transmembrane region" description="Helical" evidence="1">
    <location>
        <begin position="37"/>
        <end position="60"/>
    </location>
</feature>
<proteinExistence type="predicted"/>
<feature type="transmembrane region" description="Helical" evidence="1">
    <location>
        <begin position="247"/>
        <end position="267"/>
    </location>
</feature>
<dbReference type="PATRIC" id="fig|1232724.3.peg.232"/>
<reference evidence="2 3" key="2">
    <citation type="journal article" date="2012" name="Nucleic Acids Res.">
        <title>Massive gene acquisitions in Mycobacterium indicus pranii provide a perspective on mycobacterial evolution.</title>
        <authorList>
            <person name="Saini V."/>
            <person name="Raghuvanshi S."/>
            <person name="Khurana J.P."/>
            <person name="Ahmed N."/>
            <person name="Hasnain S.E."/>
            <person name="Tyagi A.K."/>
            <person name="Tyagi A.K."/>
        </authorList>
    </citation>
    <scope>NUCLEOTIDE SEQUENCE [LARGE SCALE GENOMIC DNA]</scope>
    <source>
        <strain evidence="3">DSM 45239 / MTCC 9506</strain>
    </source>
</reference>
<evidence type="ECO:0000313" key="3">
    <source>
        <dbReference type="Proteomes" id="UP000007329"/>
    </source>
</evidence>
<sequence>MSSMISVSAWPLVGHEGWPPNIVPSPGDFECSTTSQIIFFFVAGAAVVLFALPWAIRAALGRGASMRRKNYVPLLALTSGLICSLLEPMLDMLGHLHWAKNLVPAFTNFGITVPALIPLCYVAFLGLEAHFCYFVIRNGARARHFVMLLGLGIFTDALMETIGINLGVYTYYGVQPYTFLNFPYWWGFINGGSFVTIGAIFAYAVPRLDGTRKLWLLLLASPTGMMINYFGVGWVHILASNSTMPVVLRWVATTVMMAMMVGWMFVLHHLVGRPNDLAAPNWTLWRIFAYGKITPRRATRMSMWQKMCEEGGVQPSDGIATDPEDTDQALIVGPTVVIANGASRASRRDVAAF</sequence>
<dbReference type="HOGENOM" id="CLU_801260_0_0_11"/>
<name>J9W5E0_MYCIP</name>
<gene>
    <name evidence="2" type="ORF">MIP_00307</name>
</gene>
<dbReference type="Proteomes" id="UP000007329">
    <property type="component" value="Chromosome"/>
</dbReference>
<evidence type="ECO:0000256" key="1">
    <source>
        <dbReference type="SAM" id="Phobius"/>
    </source>
</evidence>
<dbReference type="RefSeq" id="WP_014941087.1">
    <property type="nucleotide sequence ID" value="NC_018612.1"/>
</dbReference>
<keyword evidence="1" id="KW-0812">Transmembrane</keyword>
<organism evidence="2 3">
    <name type="scientific">Mycobacterium indicus pranii (strain DSM 45239 / MTCC 9506)</name>
    <dbReference type="NCBI Taxonomy" id="1232724"/>
    <lineage>
        <taxon>Bacteria</taxon>
        <taxon>Bacillati</taxon>
        <taxon>Actinomycetota</taxon>
        <taxon>Actinomycetes</taxon>
        <taxon>Mycobacteriales</taxon>
        <taxon>Mycobacteriaceae</taxon>
        <taxon>Mycobacterium</taxon>
        <taxon>Mycobacterium avium complex (MAC)</taxon>
    </lineage>
</organism>
<feature type="transmembrane region" description="Helical" evidence="1">
    <location>
        <begin position="214"/>
        <end position="235"/>
    </location>
</feature>
<accession>J9W5E0</accession>
<dbReference type="EMBL" id="CP002275">
    <property type="protein sequence ID" value="AFS12209.1"/>
    <property type="molecule type" value="Genomic_DNA"/>
</dbReference>
<dbReference type="KEGG" id="mid:MIP_00307"/>